<evidence type="ECO:0000313" key="2">
    <source>
        <dbReference type="Proteomes" id="UP000515158"/>
    </source>
</evidence>
<dbReference type="GeneID" id="117651782"/>
<protein>
    <submittedName>
        <fullName evidence="3">Mucin-5AC-like</fullName>
    </submittedName>
</protein>
<dbReference type="OrthoDB" id="5822793at2759"/>
<feature type="region of interest" description="Disordered" evidence="1">
    <location>
        <begin position="256"/>
        <end position="277"/>
    </location>
</feature>
<feature type="region of interest" description="Disordered" evidence="1">
    <location>
        <begin position="418"/>
        <end position="442"/>
    </location>
</feature>
<dbReference type="Proteomes" id="UP000515158">
    <property type="component" value="Unplaced"/>
</dbReference>
<dbReference type="AlphaFoldDB" id="A0A6P9A2I2"/>
<feature type="region of interest" description="Disordered" evidence="1">
    <location>
        <begin position="459"/>
        <end position="488"/>
    </location>
</feature>
<name>A0A6P9A2I2_THRPL</name>
<accession>A0A6P9A2I2</accession>
<evidence type="ECO:0000313" key="3">
    <source>
        <dbReference type="RefSeq" id="XP_034252017.1"/>
    </source>
</evidence>
<proteinExistence type="predicted"/>
<dbReference type="RefSeq" id="XP_034252017.1">
    <property type="nucleotide sequence ID" value="XM_034396126.1"/>
</dbReference>
<organism evidence="3">
    <name type="scientific">Thrips palmi</name>
    <name type="common">Melon thrips</name>
    <dbReference type="NCBI Taxonomy" id="161013"/>
    <lineage>
        <taxon>Eukaryota</taxon>
        <taxon>Metazoa</taxon>
        <taxon>Ecdysozoa</taxon>
        <taxon>Arthropoda</taxon>
        <taxon>Hexapoda</taxon>
        <taxon>Insecta</taxon>
        <taxon>Pterygota</taxon>
        <taxon>Neoptera</taxon>
        <taxon>Paraneoptera</taxon>
        <taxon>Thysanoptera</taxon>
        <taxon>Terebrantia</taxon>
        <taxon>Thripoidea</taxon>
        <taxon>Thripidae</taxon>
        <taxon>Thrips</taxon>
    </lineage>
</organism>
<feature type="region of interest" description="Disordered" evidence="1">
    <location>
        <begin position="339"/>
        <end position="396"/>
    </location>
</feature>
<reference evidence="3" key="1">
    <citation type="submission" date="2025-08" db="UniProtKB">
        <authorList>
            <consortium name="RefSeq"/>
        </authorList>
    </citation>
    <scope>IDENTIFICATION</scope>
    <source>
        <tissue evidence="3">Total insect</tissue>
    </source>
</reference>
<feature type="compositionally biased region" description="Basic and acidic residues" evidence="1">
    <location>
        <begin position="465"/>
        <end position="474"/>
    </location>
</feature>
<feature type="region of interest" description="Disordered" evidence="1">
    <location>
        <begin position="115"/>
        <end position="135"/>
    </location>
</feature>
<feature type="compositionally biased region" description="Low complexity" evidence="1">
    <location>
        <begin position="354"/>
        <end position="381"/>
    </location>
</feature>
<dbReference type="InParanoid" id="A0A6P9A2I2"/>
<feature type="region of interest" description="Disordered" evidence="1">
    <location>
        <begin position="517"/>
        <end position="545"/>
    </location>
</feature>
<sequence>MDLSPPSESRPDLESLKSTAFVVHFESPNAAKRPTHSKRMRHMRNLSLPITGLYNSQVNEPSAAHPSGAPRCAGYHSEGYFSSDQEDDSARSRLQNVRRPSLGNVETCALSPMAENAPGINDRNNNGDDESDVLSDTGTYTIDKETSDVKQARKSISKVFGVHDEQKDENHIHGNHHENSWVSEWASRLVSSHGDPAPSPTTENRPICSPKSPQRLNHLRNAEDQFEEDDSALETVSFLRTTESVVSAMTARMTNSLSMDSGDESSDISDPPGPTIKKRLAPVTTEIAAIQTRPNRAFSLRRARLGCDIPVEDRKKGAILATEPVQVALPAQVPMPALVTAPTNKQGRKGSVDSSRSSSTSTSSPKTASPKTASPKTASPKVSSPRPVRAEAFARTDCGRFSMRTSKAAAPMIPVMKKDVSQPKSGKKLVGVGTSTRSNSTLSSREVEFQNWKRRKSYDPMKAAAEGKKKEVVKKPASAVNTPASSSSAVASAIPTAAPLPSPTSSPTNHVLRSASFHGTHGLLPPYNDCDSDEDEDEDFSQSPPGLATCPSPVHSTPPMQQTMDSLVIVAVSGLSQKLKCSSSNLLKKLRYLYESDSIAAERLDMQIHLLEEVDRSTPTSPIRSPSRELSSTLRNLKRLESALQVLDEVLFEDEEDLVLH</sequence>
<feature type="compositionally biased region" description="Acidic residues" evidence="1">
    <location>
        <begin position="530"/>
        <end position="540"/>
    </location>
</feature>
<feature type="region of interest" description="Disordered" evidence="1">
    <location>
        <begin position="57"/>
        <end position="96"/>
    </location>
</feature>
<evidence type="ECO:0000256" key="1">
    <source>
        <dbReference type="SAM" id="MobiDB-lite"/>
    </source>
</evidence>
<gene>
    <name evidence="3" type="primary">LOC117651782</name>
</gene>
<feature type="compositionally biased region" description="Low complexity" evidence="1">
    <location>
        <begin position="475"/>
        <end position="488"/>
    </location>
</feature>
<keyword evidence="2" id="KW-1185">Reference proteome</keyword>
<feature type="region of interest" description="Disordered" evidence="1">
    <location>
        <begin position="190"/>
        <end position="215"/>
    </location>
</feature>
<dbReference type="KEGG" id="tpal:117651782"/>